<keyword evidence="3" id="KW-0479">Metal-binding</keyword>
<dbReference type="AlphaFoldDB" id="A0A4Z0R3Q2"/>
<evidence type="ECO:0000256" key="3">
    <source>
        <dbReference type="ARBA" id="ARBA00023014"/>
    </source>
</evidence>
<dbReference type="RefSeq" id="WP_135549233.1">
    <property type="nucleotide sequence ID" value="NZ_SPQQ01000006.1"/>
</dbReference>
<gene>
    <name evidence="4" type="ORF">E4K67_18185</name>
</gene>
<proteinExistence type="inferred from homology"/>
<comment type="cofactor">
    <cofactor evidence="1">
        <name>[4Fe-4S] cluster</name>
        <dbReference type="ChEBI" id="CHEBI:49883"/>
    </cofactor>
</comment>
<keyword evidence="3" id="KW-0411">Iron-sulfur</keyword>
<evidence type="ECO:0000256" key="1">
    <source>
        <dbReference type="ARBA" id="ARBA00001966"/>
    </source>
</evidence>
<dbReference type="PANTHER" id="PTHR30548">
    <property type="entry name" value="2-HYDROXYGLUTARYL-COA DEHYDRATASE, D-COMPONENT-RELATED"/>
    <property type="match status" value="1"/>
</dbReference>
<sequence>MKESIKVLIKQAMSNKDVRNQIIKQLSSEETIAAVKKRLTKKYKGSLKDQWVDFKYWMKVWHVCLGTTKPDQKKMLNAMLEYPWMLDLLKTTSMGKRYTEGRTGIALKMTWKTVLLQAGATIEQLQNVILDPENTILAQVMVPTQIYKAMGLKYFICETPANTMVMMDQHCHEKYIDNSVNNGLPDDTCTYASQTPGVVLAGDLPNPHTVMVCSNLPCEAGFASYAIMERELGVPTYRLDVPYNFREEGAREAYIKDLKGMIAFLEEHTGHKIDWEKLKEECEIVNQLNEIELERWEMNRSETPPLCNDVLWFPHLCFFQLDAGRADALELFKELQKLGRRAHYFKECSVKPLKYRAILWNPPTFGYSYFWSWLERCWGIGIVNDMETFGTLNFIDTSSPDSMLAGLGEQWCNAAMSRHTRGPAENWMGDLAKVNEMYRPDFILNLNHMGCRSSLGLTGAMIDWANEKDVSNCIVNYNMYDSRVVSRQGIRDQINNFMTNIMHAEPLDSSLLVFDDSNDW</sequence>
<evidence type="ECO:0000313" key="5">
    <source>
        <dbReference type="Proteomes" id="UP000298460"/>
    </source>
</evidence>
<dbReference type="EMBL" id="SPQQ01000006">
    <property type="protein sequence ID" value="TGE37015.1"/>
    <property type="molecule type" value="Genomic_DNA"/>
</dbReference>
<dbReference type="PANTHER" id="PTHR30548:SF2">
    <property type="entry name" value="2-HYDROXYACYL-COA DEHYDRATASE,D-COMPONENT"/>
    <property type="match status" value="1"/>
</dbReference>
<dbReference type="OrthoDB" id="2016792at2"/>
<accession>A0A4Z0R3Q2</accession>
<keyword evidence="5" id="KW-1185">Reference proteome</keyword>
<comment type="similarity">
    <text evidence="2">Belongs to the FldB/FldC dehydratase alpha/beta subunit family.</text>
</comment>
<keyword evidence="3" id="KW-0408">Iron</keyword>
<dbReference type="Proteomes" id="UP000298460">
    <property type="component" value="Unassembled WGS sequence"/>
</dbReference>
<name>A0A4Z0R3Q2_9FIRM</name>
<dbReference type="Pfam" id="PF06050">
    <property type="entry name" value="HGD-D"/>
    <property type="match status" value="1"/>
</dbReference>
<comment type="caution">
    <text evidence="4">The sequence shown here is derived from an EMBL/GenBank/DDBJ whole genome shotgun (WGS) entry which is preliminary data.</text>
</comment>
<evidence type="ECO:0000256" key="2">
    <source>
        <dbReference type="ARBA" id="ARBA00005806"/>
    </source>
</evidence>
<dbReference type="GO" id="GO:0051536">
    <property type="term" value="F:iron-sulfur cluster binding"/>
    <property type="evidence" value="ECO:0007669"/>
    <property type="project" value="UniProtKB-KW"/>
</dbReference>
<dbReference type="Gene3D" id="3.40.50.11890">
    <property type="match status" value="1"/>
</dbReference>
<reference evidence="4 5" key="1">
    <citation type="submission" date="2019-03" db="EMBL/GenBank/DDBJ databases">
        <title>Draft Genome Sequence of Desulfosporosinus fructosivorans Strain 63.6F, Isolated from Marine Sediment in the Baltic Sea.</title>
        <authorList>
            <person name="Hausmann B."/>
            <person name="Vandieken V."/>
            <person name="Pjevac P."/>
            <person name="Schreck K."/>
            <person name="Herbold C.W."/>
            <person name="Loy A."/>
        </authorList>
    </citation>
    <scope>NUCLEOTIDE SEQUENCE [LARGE SCALE GENOMIC DNA]</scope>
    <source>
        <strain evidence="4 5">63.6F</strain>
    </source>
</reference>
<evidence type="ECO:0000313" key="4">
    <source>
        <dbReference type="EMBL" id="TGE37015.1"/>
    </source>
</evidence>
<protein>
    <submittedName>
        <fullName evidence="4">2-hydroxyacyl-CoA dehydratase</fullName>
    </submittedName>
</protein>
<dbReference type="GO" id="GO:0016836">
    <property type="term" value="F:hydro-lyase activity"/>
    <property type="evidence" value="ECO:0007669"/>
    <property type="project" value="UniProtKB-ARBA"/>
</dbReference>
<organism evidence="4 5">
    <name type="scientific">Desulfosporosinus fructosivorans</name>
    <dbReference type="NCBI Taxonomy" id="2018669"/>
    <lineage>
        <taxon>Bacteria</taxon>
        <taxon>Bacillati</taxon>
        <taxon>Bacillota</taxon>
        <taxon>Clostridia</taxon>
        <taxon>Eubacteriales</taxon>
        <taxon>Desulfitobacteriaceae</taxon>
        <taxon>Desulfosporosinus</taxon>
    </lineage>
</organism>
<dbReference type="InterPro" id="IPR010327">
    <property type="entry name" value="FldB/FldC_alpha/beta"/>
</dbReference>